<dbReference type="GO" id="GO:0008198">
    <property type="term" value="F:ferrous iron binding"/>
    <property type="evidence" value="ECO:0007669"/>
    <property type="project" value="TreeGrafter"/>
</dbReference>
<dbReference type="InterPro" id="IPR051559">
    <property type="entry name" value="HIF_prolyl_hydroxylases"/>
</dbReference>
<dbReference type="GO" id="GO:0008270">
    <property type="term" value="F:zinc ion binding"/>
    <property type="evidence" value="ECO:0007669"/>
    <property type="project" value="UniProtKB-KW"/>
</dbReference>
<evidence type="ECO:0000256" key="3">
    <source>
        <dbReference type="ARBA" id="ARBA00022833"/>
    </source>
</evidence>
<keyword evidence="1" id="KW-0479">Metal-binding</keyword>
<protein>
    <recommendedName>
        <fullName evidence="6">MYND-type domain-containing protein</fullName>
    </recommendedName>
</protein>
<dbReference type="EMBL" id="CAJZBQ010000018">
    <property type="protein sequence ID" value="CAG9317267.1"/>
    <property type="molecule type" value="Genomic_DNA"/>
</dbReference>
<accession>A0AAU9IUB8</accession>
<dbReference type="PROSITE" id="PS01360">
    <property type="entry name" value="ZF_MYND_1"/>
    <property type="match status" value="1"/>
</dbReference>
<dbReference type="Proteomes" id="UP001162131">
    <property type="component" value="Unassembled WGS sequence"/>
</dbReference>
<dbReference type="Gene3D" id="6.10.140.2220">
    <property type="match status" value="1"/>
</dbReference>
<evidence type="ECO:0000259" key="6">
    <source>
        <dbReference type="PROSITE" id="PS50865"/>
    </source>
</evidence>
<keyword evidence="2 5" id="KW-0863">Zinc-finger</keyword>
<keyword evidence="8" id="KW-1185">Reference proteome</keyword>
<gene>
    <name evidence="7" type="ORF">BSTOLATCC_MIC18520</name>
</gene>
<dbReference type="PANTHER" id="PTHR12907">
    <property type="entry name" value="EGL NINE HOMOLOG-RELATED"/>
    <property type="match status" value="1"/>
</dbReference>
<evidence type="ECO:0000256" key="4">
    <source>
        <dbReference type="ARBA" id="ARBA00022896"/>
    </source>
</evidence>
<keyword evidence="3" id="KW-0862">Zinc</keyword>
<evidence type="ECO:0000313" key="7">
    <source>
        <dbReference type="EMBL" id="CAG9317267.1"/>
    </source>
</evidence>
<reference evidence="7" key="1">
    <citation type="submission" date="2021-09" db="EMBL/GenBank/DDBJ databases">
        <authorList>
            <consortium name="AG Swart"/>
            <person name="Singh M."/>
            <person name="Singh A."/>
            <person name="Seah K."/>
            <person name="Emmerich C."/>
        </authorList>
    </citation>
    <scope>NUCLEOTIDE SEQUENCE</scope>
    <source>
        <strain evidence="7">ATCC30299</strain>
    </source>
</reference>
<keyword evidence="4" id="KW-0847">Vitamin C</keyword>
<dbReference type="PROSITE" id="PS50865">
    <property type="entry name" value="ZF_MYND_2"/>
    <property type="match status" value="1"/>
</dbReference>
<proteinExistence type="predicted"/>
<evidence type="ECO:0000256" key="1">
    <source>
        <dbReference type="ARBA" id="ARBA00022723"/>
    </source>
</evidence>
<comment type="caution">
    <text evidence="7">The sequence shown here is derived from an EMBL/GenBank/DDBJ whole genome shotgun (WGS) entry which is preliminary data.</text>
</comment>
<feature type="domain" description="MYND-type" evidence="6">
    <location>
        <begin position="4"/>
        <end position="42"/>
    </location>
</feature>
<evidence type="ECO:0000256" key="2">
    <source>
        <dbReference type="ARBA" id="ARBA00022771"/>
    </source>
</evidence>
<name>A0AAU9IUB8_9CILI</name>
<organism evidence="7 8">
    <name type="scientific">Blepharisma stoltei</name>
    <dbReference type="NCBI Taxonomy" id="1481888"/>
    <lineage>
        <taxon>Eukaryota</taxon>
        <taxon>Sar</taxon>
        <taxon>Alveolata</taxon>
        <taxon>Ciliophora</taxon>
        <taxon>Postciliodesmatophora</taxon>
        <taxon>Heterotrichea</taxon>
        <taxon>Heterotrichida</taxon>
        <taxon>Blepharismidae</taxon>
        <taxon>Blepharisma</taxon>
    </lineage>
</organism>
<dbReference type="SUPFAM" id="SSF144232">
    <property type="entry name" value="HIT/MYND zinc finger-like"/>
    <property type="match status" value="1"/>
</dbReference>
<sequence>MDACENCKRSDVALMQCSSCHRVAYCSQACQKSNWKVHKLICDNPNLVQWDPELVENFLNFMIESIDIYKILLLIDRVAAQKYQAKLHSKPSRHDHDHGHEEHGCSHKAHSIVLDQDSTTLEKVLAQATSRSRLYELLPEIAKQAADIFKNIKEKGLKDGLTMDEDTEKQVLKQLMEEAMSRRIQTEVNSTYRREEETFSKQPMLFAHPSGFQETVNKELDILTQETMESLMTRDYAIQDNFLDNYNVTDKLFEESEYLDFDGKFEELLSQKLKKIRTDKVLWIPKDTIDASIKGKHETPLHLSLSYCPAMQSLSDHFFSIPFELNKKTNLSLQVNDRILLDCFSVNTYHYAHMDSGFGKDDSGKKITCIYMITKGYGERIIVGNEEIPIVHNRLVILKSRKVQITVPETSQKFFLAYYFISGPCDPYQ</sequence>
<dbReference type="InterPro" id="IPR002893">
    <property type="entry name" value="Znf_MYND"/>
</dbReference>
<evidence type="ECO:0000313" key="8">
    <source>
        <dbReference type="Proteomes" id="UP001162131"/>
    </source>
</evidence>
<dbReference type="PANTHER" id="PTHR12907:SF26">
    <property type="entry name" value="HIF PROLYL HYDROXYLASE, ISOFORM C"/>
    <property type="match status" value="1"/>
</dbReference>
<dbReference type="AlphaFoldDB" id="A0AAU9IUB8"/>
<evidence type="ECO:0000256" key="5">
    <source>
        <dbReference type="PROSITE-ProRule" id="PRU00134"/>
    </source>
</evidence>
<dbReference type="Pfam" id="PF01753">
    <property type="entry name" value="zf-MYND"/>
    <property type="match status" value="1"/>
</dbReference>
<dbReference type="GO" id="GO:0031418">
    <property type="term" value="F:L-ascorbic acid binding"/>
    <property type="evidence" value="ECO:0007669"/>
    <property type="project" value="UniProtKB-KW"/>
</dbReference>
<dbReference type="Gene3D" id="2.60.120.620">
    <property type="entry name" value="q2cbj1_9rhob like domain"/>
    <property type="match status" value="1"/>
</dbReference>
<dbReference type="GO" id="GO:0031543">
    <property type="term" value="F:peptidyl-proline dioxygenase activity"/>
    <property type="evidence" value="ECO:0007669"/>
    <property type="project" value="TreeGrafter"/>
</dbReference>
<dbReference type="GO" id="GO:0071456">
    <property type="term" value="P:cellular response to hypoxia"/>
    <property type="evidence" value="ECO:0007669"/>
    <property type="project" value="TreeGrafter"/>
</dbReference>